<dbReference type="RefSeq" id="XP_045953352.1">
    <property type="nucleotide sequence ID" value="XM_046100759.1"/>
</dbReference>
<dbReference type="AlphaFoldDB" id="A0A9P8RIU4"/>
<dbReference type="Proteomes" id="UP000758603">
    <property type="component" value="Unassembled WGS sequence"/>
</dbReference>
<dbReference type="GeneID" id="70129651"/>
<keyword evidence="2" id="KW-1185">Reference proteome</keyword>
<protein>
    <submittedName>
        <fullName evidence="1">Uncharacterized protein</fullName>
    </submittedName>
</protein>
<name>A0A9P8RIU4_9PEZI</name>
<comment type="caution">
    <text evidence="1">The sequence shown here is derived from an EMBL/GenBank/DDBJ whole genome shotgun (WGS) entry which is preliminary data.</text>
</comment>
<accession>A0A9P8RIU4</accession>
<dbReference type="EMBL" id="JAGPXC010000009">
    <property type="protein sequence ID" value="KAH6646838.1"/>
    <property type="molecule type" value="Genomic_DNA"/>
</dbReference>
<sequence length="280" mass="31994">MCDYNQIQFSKCGHSYSEAARWCSGYWRQGFCHEKQIVANGTNDKYCCTFDFVVLAYKNASTSSTAASMKIRPYHAFLSIMPISINESDLREWGLTATMHPKDGTFTDKLYCEKMNFYFNIPEEILNSAMINVLHSSPNKAVCVDAAQAAADSLEPCKAIPPVQRMEWITSFLCVVDLLLAEPREDAATRRYICRMVSRFPNLWFPKDGERDTMAECLASLLLDSRRFAFLDPNNDVLVADLNFGSFKPDLYWVVSYVAMHLCIHRNNRARRFTLAGLFD</sequence>
<organism evidence="1 2">
    <name type="scientific">Truncatella angustata</name>
    <dbReference type="NCBI Taxonomy" id="152316"/>
    <lineage>
        <taxon>Eukaryota</taxon>
        <taxon>Fungi</taxon>
        <taxon>Dikarya</taxon>
        <taxon>Ascomycota</taxon>
        <taxon>Pezizomycotina</taxon>
        <taxon>Sordariomycetes</taxon>
        <taxon>Xylariomycetidae</taxon>
        <taxon>Amphisphaeriales</taxon>
        <taxon>Sporocadaceae</taxon>
        <taxon>Truncatella</taxon>
    </lineage>
</organism>
<reference evidence="1" key="1">
    <citation type="journal article" date="2021" name="Nat. Commun.">
        <title>Genetic determinants of endophytism in the Arabidopsis root mycobiome.</title>
        <authorList>
            <person name="Mesny F."/>
            <person name="Miyauchi S."/>
            <person name="Thiergart T."/>
            <person name="Pickel B."/>
            <person name="Atanasova L."/>
            <person name="Karlsson M."/>
            <person name="Huettel B."/>
            <person name="Barry K.W."/>
            <person name="Haridas S."/>
            <person name="Chen C."/>
            <person name="Bauer D."/>
            <person name="Andreopoulos W."/>
            <person name="Pangilinan J."/>
            <person name="LaButti K."/>
            <person name="Riley R."/>
            <person name="Lipzen A."/>
            <person name="Clum A."/>
            <person name="Drula E."/>
            <person name="Henrissat B."/>
            <person name="Kohler A."/>
            <person name="Grigoriev I.V."/>
            <person name="Martin F.M."/>
            <person name="Hacquard S."/>
        </authorList>
    </citation>
    <scope>NUCLEOTIDE SEQUENCE</scope>
    <source>
        <strain evidence="1">MPI-SDFR-AT-0073</strain>
    </source>
</reference>
<evidence type="ECO:0000313" key="1">
    <source>
        <dbReference type="EMBL" id="KAH6646838.1"/>
    </source>
</evidence>
<proteinExistence type="predicted"/>
<evidence type="ECO:0000313" key="2">
    <source>
        <dbReference type="Proteomes" id="UP000758603"/>
    </source>
</evidence>
<gene>
    <name evidence="1" type="ORF">BKA67DRAFT_540311</name>
</gene>